<dbReference type="AlphaFoldDB" id="A0A372JH63"/>
<evidence type="ECO:0000256" key="2">
    <source>
        <dbReference type="ARBA" id="ARBA00007935"/>
    </source>
</evidence>
<keyword evidence="6 8" id="KW-1133">Transmembrane helix</keyword>
<dbReference type="SUPFAM" id="SSF81345">
    <property type="entry name" value="ABC transporter involved in vitamin B12 uptake, BtuC"/>
    <property type="match status" value="1"/>
</dbReference>
<accession>A0A372JH63</accession>
<feature type="transmembrane region" description="Helical" evidence="8">
    <location>
        <begin position="70"/>
        <end position="89"/>
    </location>
</feature>
<dbReference type="GO" id="GO:0005886">
    <property type="term" value="C:plasma membrane"/>
    <property type="evidence" value="ECO:0007669"/>
    <property type="project" value="UniProtKB-SubCell"/>
</dbReference>
<keyword evidence="5 8" id="KW-0812">Transmembrane</keyword>
<feature type="non-terminal residue" evidence="9">
    <location>
        <position position="132"/>
    </location>
</feature>
<evidence type="ECO:0000256" key="7">
    <source>
        <dbReference type="ARBA" id="ARBA00023136"/>
    </source>
</evidence>
<dbReference type="GO" id="GO:0033214">
    <property type="term" value="P:siderophore-iron import into cell"/>
    <property type="evidence" value="ECO:0007669"/>
    <property type="project" value="TreeGrafter"/>
</dbReference>
<proteinExistence type="inferred from homology"/>
<dbReference type="Proteomes" id="UP000261811">
    <property type="component" value="Unassembled WGS sequence"/>
</dbReference>
<evidence type="ECO:0000256" key="4">
    <source>
        <dbReference type="ARBA" id="ARBA00022475"/>
    </source>
</evidence>
<comment type="similarity">
    <text evidence="2">Belongs to the binding-protein-dependent transport system permease family. FecCD subfamily.</text>
</comment>
<reference evidence="9 10" key="1">
    <citation type="submission" date="2018-08" db="EMBL/GenBank/DDBJ databases">
        <title>Actinomadura jelena sp. nov., a novel Actinomycete isolated from soil in Chad.</title>
        <authorList>
            <person name="Shi L."/>
        </authorList>
    </citation>
    <scope>NUCLEOTIDE SEQUENCE [LARGE SCALE GENOMIC DNA]</scope>
    <source>
        <strain evidence="9 10">NEAU-G17</strain>
    </source>
</reference>
<organism evidence="9 10">
    <name type="scientific">Actinomadura logoneensis</name>
    <dbReference type="NCBI Taxonomy" id="2293572"/>
    <lineage>
        <taxon>Bacteria</taxon>
        <taxon>Bacillati</taxon>
        <taxon>Actinomycetota</taxon>
        <taxon>Actinomycetes</taxon>
        <taxon>Streptosporangiales</taxon>
        <taxon>Thermomonosporaceae</taxon>
        <taxon>Actinomadura</taxon>
    </lineage>
</organism>
<dbReference type="OrthoDB" id="4455417at2"/>
<evidence type="ECO:0000313" key="9">
    <source>
        <dbReference type="EMBL" id="RFU39317.1"/>
    </source>
</evidence>
<feature type="transmembrane region" description="Helical" evidence="8">
    <location>
        <begin position="15"/>
        <end position="36"/>
    </location>
</feature>
<evidence type="ECO:0000256" key="6">
    <source>
        <dbReference type="ARBA" id="ARBA00022989"/>
    </source>
</evidence>
<name>A0A372JH63_9ACTN</name>
<protein>
    <submittedName>
        <fullName evidence="9">Iron ABC transporter permease</fullName>
    </submittedName>
</protein>
<dbReference type="InterPro" id="IPR037294">
    <property type="entry name" value="ABC_BtuC-like"/>
</dbReference>
<evidence type="ECO:0000313" key="10">
    <source>
        <dbReference type="Proteomes" id="UP000261811"/>
    </source>
</evidence>
<gene>
    <name evidence="9" type="ORF">DZF91_23050</name>
</gene>
<keyword evidence="3" id="KW-0813">Transport</keyword>
<feature type="transmembrane region" description="Helical" evidence="8">
    <location>
        <begin position="101"/>
        <end position="122"/>
    </location>
</feature>
<dbReference type="EMBL" id="QURH01000419">
    <property type="protein sequence ID" value="RFU39317.1"/>
    <property type="molecule type" value="Genomic_DNA"/>
</dbReference>
<evidence type="ECO:0000256" key="5">
    <source>
        <dbReference type="ARBA" id="ARBA00022692"/>
    </source>
</evidence>
<evidence type="ECO:0000256" key="8">
    <source>
        <dbReference type="SAM" id="Phobius"/>
    </source>
</evidence>
<dbReference type="PANTHER" id="PTHR30472">
    <property type="entry name" value="FERRIC ENTEROBACTIN TRANSPORT SYSTEM PERMEASE PROTEIN"/>
    <property type="match status" value="1"/>
</dbReference>
<sequence length="132" mass="12745">MLGFGPVAVTVRRRALVFGVVLAVLTAVAAVASLAIGSTFVAPADVLRALAGEGPASLIVQDLRLPRVEVGLAVGALLGVSGALLQSVARNPLAGPDVMGVTQGAGLAATAVMTAGLGASWLGPAALLGGLA</sequence>
<dbReference type="InterPro" id="IPR000522">
    <property type="entry name" value="ABC_transptr_permease_BtuC"/>
</dbReference>
<dbReference type="Gene3D" id="1.10.3470.10">
    <property type="entry name" value="ABC transporter involved in vitamin B12 uptake, BtuC"/>
    <property type="match status" value="1"/>
</dbReference>
<keyword evidence="4" id="KW-1003">Cell membrane</keyword>
<keyword evidence="7 8" id="KW-0472">Membrane</keyword>
<dbReference type="Pfam" id="PF01032">
    <property type="entry name" value="FecCD"/>
    <property type="match status" value="1"/>
</dbReference>
<comment type="subcellular location">
    <subcellularLocation>
        <location evidence="1">Cell membrane</location>
        <topology evidence="1">Multi-pass membrane protein</topology>
    </subcellularLocation>
</comment>
<comment type="caution">
    <text evidence="9">The sequence shown here is derived from an EMBL/GenBank/DDBJ whole genome shotgun (WGS) entry which is preliminary data.</text>
</comment>
<dbReference type="PANTHER" id="PTHR30472:SF24">
    <property type="entry name" value="FERRIC ENTEROBACTIN TRANSPORT SYSTEM PERMEASE PROTEIN FEPG"/>
    <property type="match status" value="1"/>
</dbReference>
<evidence type="ECO:0000256" key="3">
    <source>
        <dbReference type="ARBA" id="ARBA00022448"/>
    </source>
</evidence>
<keyword evidence="10" id="KW-1185">Reference proteome</keyword>
<dbReference type="GO" id="GO:0022857">
    <property type="term" value="F:transmembrane transporter activity"/>
    <property type="evidence" value="ECO:0007669"/>
    <property type="project" value="InterPro"/>
</dbReference>
<evidence type="ECO:0000256" key="1">
    <source>
        <dbReference type="ARBA" id="ARBA00004651"/>
    </source>
</evidence>